<dbReference type="PANTHER" id="PTHR13117">
    <property type="entry name" value="ENDOPLASMIC RETICULUM MULTISPAN TRANSMEMBRANE PROTEIN-RELATED"/>
    <property type="match status" value="1"/>
</dbReference>
<evidence type="ECO:0000256" key="8">
    <source>
        <dbReference type="ARBA" id="ARBA00044793"/>
    </source>
</evidence>
<organism evidence="11 12">
    <name type="scientific">Aspergillus pseudodeflectus</name>
    <dbReference type="NCBI Taxonomy" id="176178"/>
    <lineage>
        <taxon>Eukaryota</taxon>
        <taxon>Fungi</taxon>
        <taxon>Dikarya</taxon>
        <taxon>Ascomycota</taxon>
        <taxon>Pezizomycotina</taxon>
        <taxon>Eurotiomycetes</taxon>
        <taxon>Eurotiomycetidae</taxon>
        <taxon>Eurotiales</taxon>
        <taxon>Aspergillaceae</taxon>
        <taxon>Aspergillus</taxon>
        <taxon>Aspergillus subgen. Nidulantes</taxon>
    </lineage>
</organism>
<feature type="transmembrane region" description="Helical" evidence="10">
    <location>
        <begin position="459"/>
        <end position="481"/>
    </location>
</feature>
<evidence type="ECO:0000256" key="5">
    <source>
        <dbReference type="ARBA" id="ARBA00022824"/>
    </source>
</evidence>
<keyword evidence="4 10" id="KW-0812">Transmembrane</keyword>
<dbReference type="PANTHER" id="PTHR13117:SF5">
    <property type="entry name" value="PROTEIN RFT1 HOMOLOG"/>
    <property type="match status" value="1"/>
</dbReference>
<comment type="caution">
    <text evidence="11">The sequence shown here is derived from an EMBL/GenBank/DDBJ whole genome shotgun (WGS) entry which is preliminary data.</text>
</comment>
<feature type="transmembrane region" description="Helical" evidence="10">
    <location>
        <begin position="212"/>
        <end position="234"/>
    </location>
</feature>
<evidence type="ECO:0000256" key="4">
    <source>
        <dbReference type="ARBA" id="ARBA00022692"/>
    </source>
</evidence>
<sequence>MSHQMGNSSNMLASAMSGATSLIIIQLASRLFIFGSNQVVLRSLSPSTLGVSAQLELFLITILYFSRESIRAAIQRQPLLPPTASSTGTIHDASLSSQKQNGLEAQTKLLQSTVNMSYLSIVMGAVMAATFSALYAHFASNEVVKTPFYHWSVAVTAIAALIELSSEPFFVVVQQNMLYSKRAAAEICAAFVKSLVTCGLSIWAAWSGRSLGVLPFALGYLSYSMVLFCGYFLAAMHMSGVRHFSFLLSRIESVDNAEYLSNRFSRLLISVSANVFLQSVVKHLLTQGDSMILAAMTTLQDQGIYSLASNYGGLLARILFQPIEESSRTIFSSLLSFKGAKGSDSNIRIAKVHLLNVMRGYMMITVLIIPLGPALAPKALHILGGRRWTVPEVDSLLGLYCYYIPFLAFNGIGEAFVSSAASPAELRNQAAWMGLFSACFALAAYIFLAFGGLGAHGLVYANVVNMFIRIVWSFSFVQRFLRRQNIDLVFKEFALRPQTYAAGAAVTAMFSALKSNIDSYGDILPFGLGGSYVLLVLYFEREHIMKHYTKLQEAVKSKVTRSKTD</sequence>
<feature type="transmembrane region" description="Helical" evidence="10">
    <location>
        <begin position="519"/>
        <end position="539"/>
    </location>
</feature>
<dbReference type="InterPro" id="IPR007594">
    <property type="entry name" value="RFT1"/>
</dbReference>
<comment type="similarity">
    <text evidence="3 10">Belongs to the RFT1 family.</text>
</comment>
<comment type="subcellular location">
    <subcellularLocation>
        <location evidence="1 10">Endoplasmic reticulum membrane</location>
        <topology evidence="1 10">Multi-pass membrane protein</topology>
    </subcellularLocation>
</comment>
<feature type="transmembrane region" description="Helical" evidence="10">
    <location>
        <begin position="148"/>
        <end position="171"/>
    </location>
</feature>
<keyword evidence="7 10" id="KW-0472">Membrane</keyword>
<feature type="transmembrane region" description="Helical" evidence="10">
    <location>
        <begin position="12"/>
        <end position="35"/>
    </location>
</feature>
<comment type="pathway">
    <text evidence="2">Protein modification; protein glycosylation.</text>
</comment>
<feature type="transmembrane region" description="Helical" evidence="10">
    <location>
        <begin position="493"/>
        <end position="513"/>
    </location>
</feature>
<dbReference type="GeneID" id="98158648"/>
<evidence type="ECO:0000256" key="3">
    <source>
        <dbReference type="ARBA" id="ARBA00010288"/>
    </source>
</evidence>
<protein>
    <recommendedName>
        <fullName evidence="8 10">Man(5)GlcNAc(2)-PP-dolichol translocation protein RFT1</fullName>
    </recommendedName>
</protein>
<feature type="transmembrane region" description="Helical" evidence="10">
    <location>
        <begin position="47"/>
        <end position="66"/>
    </location>
</feature>
<keyword evidence="6 10" id="KW-1133">Transmembrane helix</keyword>
<dbReference type="EMBL" id="JBFXLR010000059">
    <property type="protein sequence ID" value="KAL2841181.1"/>
    <property type="molecule type" value="Genomic_DNA"/>
</dbReference>
<feature type="transmembrane region" description="Helical" evidence="10">
    <location>
        <begin position="116"/>
        <end position="136"/>
    </location>
</feature>
<gene>
    <name evidence="11" type="ORF">BJX68DRAFT_258178</name>
</gene>
<evidence type="ECO:0000313" key="12">
    <source>
        <dbReference type="Proteomes" id="UP001610444"/>
    </source>
</evidence>
<feature type="transmembrane region" description="Helical" evidence="10">
    <location>
        <begin position="430"/>
        <end position="453"/>
    </location>
</feature>
<evidence type="ECO:0000256" key="9">
    <source>
        <dbReference type="ARBA" id="ARBA00045912"/>
    </source>
</evidence>
<evidence type="ECO:0000256" key="6">
    <source>
        <dbReference type="ARBA" id="ARBA00022989"/>
    </source>
</evidence>
<reference evidence="11 12" key="1">
    <citation type="submission" date="2024-07" db="EMBL/GenBank/DDBJ databases">
        <title>Section-level genome sequencing and comparative genomics of Aspergillus sections Usti and Cavernicolus.</title>
        <authorList>
            <consortium name="Lawrence Berkeley National Laboratory"/>
            <person name="Nybo J.L."/>
            <person name="Vesth T.C."/>
            <person name="Theobald S."/>
            <person name="Frisvad J.C."/>
            <person name="Larsen T.O."/>
            <person name="Kjaerboelling I."/>
            <person name="Rothschild-Mancinelli K."/>
            <person name="Lyhne E.K."/>
            <person name="Kogle M.E."/>
            <person name="Barry K."/>
            <person name="Clum A."/>
            <person name="Na H."/>
            <person name="Ledsgaard L."/>
            <person name="Lin J."/>
            <person name="Lipzen A."/>
            <person name="Kuo A."/>
            <person name="Riley R."/>
            <person name="Mondo S."/>
            <person name="LaButti K."/>
            <person name="Haridas S."/>
            <person name="Pangalinan J."/>
            <person name="Salamov A.A."/>
            <person name="Simmons B.A."/>
            <person name="Magnuson J.K."/>
            <person name="Chen J."/>
            <person name="Drula E."/>
            <person name="Henrissat B."/>
            <person name="Wiebenga A."/>
            <person name="Lubbers R.J."/>
            <person name="Gomes A.C."/>
            <person name="Macurrencykelacurrency M.R."/>
            <person name="Stajich J."/>
            <person name="Grigoriev I.V."/>
            <person name="Mortensen U.H."/>
            <person name="De vries R.P."/>
            <person name="Baker S.E."/>
            <person name="Andersen M.R."/>
        </authorList>
    </citation>
    <scope>NUCLEOTIDE SEQUENCE [LARGE SCALE GENOMIC DNA]</scope>
    <source>
        <strain evidence="11 12">CBS 756.74</strain>
    </source>
</reference>
<evidence type="ECO:0000256" key="10">
    <source>
        <dbReference type="RuleBase" id="RU365067"/>
    </source>
</evidence>
<evidence type="ECO:0000256" key="7">
    <source>
        <dbReference type="ARBA" id="ARBA00023136"/>
    </source>
</evidence>
<evidence type="ECO:0000313" key="11">
    <source>
        <dbReference type="EMBL" id="KAL2841181.1"/>
    </source>
</evidence>
<proteinExistence type="inferred from homology"/>
<keyword evidence="10" id="KW-0813">Transport</keyword>
<evidence type="ECO:0000256" key="1">
    <source>
        <dbReference type="ARBA" id="ARBA00004477"/>
    </source>
</evidence>
<feature type="transmembrane region" description="Helical" evidence="10">
    <location>
        <begin position="396"/>
        <end position="418"/>
    </location>
</feature>
<feature type="transmembrane region" description="Helical" evidence="10">
    <location>
        <begin position="183"/>
        <end position="206"/>
    </location>
</feature>
<keyword evidence="12" id="KW-1185">Reference proteome</keyword>
<accession>A0ABR4JMW7</accession>
<keyword evidence="5 10" id="KW-0256">Endoplasmic reticulum</keyword>
<dbReference type="Pfam" id="PF04506">
    <property type="entry name" value="Rft-1"/>
    <property type="match status" value="1"/>
</dbReference>
<comment type="function">
    <text evidence="9 10">Intramembrane glycolipid transporter that operates in the biosynthetic pathway of dolichol-linked oligosaccharides, the glycan precursors employed in protein asparagine (N)-glycosylation. The sequential addition of sugars to dolichol pyrophosphate produces dolichol-linked oligosaccharides containing fourteen sugars, including two GlcNAcs, nine mannoses and three glucoses. Once assembled, the oligosaccharide is transferred from the lipid to nascent proteins by oligosaccharyltransferases. The assembly of dolichol-linked oligosaccharides begins on the cytosolic side of the endoplasmic reticulum membrane and finishes in its lumen. RFT1 could mediate the translocation of the cytosolically oriented intermediate DolPP-GlcNAc2Man5, produced by ALG11, into the ER lumen where dolichol-linked oligosaccharides assembly continues. However, the intramembrane lipid transporter activity could not be confirmed in vitro.</text>
</comment>
<evidence type="ECO:0000256" key="2">
    <source>
        <dbReference type="ARBA" id="ARBA00004922"/>
    </source>
</evidence>
<name>A0ABR4JMW7_9EURO</name>
<feature type="transmembrane region" description="Helical" evidence="10">
    <location>
        <begin position="357"/>
        <end position="376"/>
    </location>
</feature>
<dbReference type="Proteomes" id="UP001610444">
    <property type="component" value="Unassembled WGS sequence"/>
</dbReference>
<dbReference type="RefSeq" id="XP_070894431.1">
    <property type="nucleotide sequence ID" value="XM_071043484.1"/>
</dbReference>